<sequence>MDRFQNASSDILDNGPQPACLLGACFDLRSTKYYILQPNERILVSIDVYIDKMDADLQGQIYSKSGVAYKYGIVAFNAPGIIDADYKDEIKVFFYNYSKEEYIINRGDAVAKMRFLKTIKASKIVTEIGGCSCRELTMTMNKDVERNGGFGSTGK</sequence>
<evidence type="ECO:0000313" key="8">
    <source>
        <dbReference type="RefSeq" id="XP_065665651.1"/>
    </source>
</evidence>
<feature type="domain" description="dUTPase-like" evidence="6">
    <location>
        <begin position="23"/>
        <end position="120"/>
    </location>
</feature>
<accession>A0ABM4CUM8</accession>
<evidence type="ECO:0000256" key="3">
    <source>
        <dbReference type="ARBA" id="ARBA00022801"/>
    </source>
</evidence>
<evidence type="ECO:0000313" key="7">
    <source>
        <dbReference type="Proteomes" id="UP001652625"/>
    </source>
</evidence>
<dbReference type="RefSeq" id="XP_065665651.1">
    <property type="nucleotide sequence ID" value="XM_065809579.1"/>
</dbReference>
<dbReference type="PROSITE" id="PS51257">
    <property type="entry name" value="PROKAR_LIPOPROTEIN"/>
    <property type="match status" value="1"/>
</dbReference>
<keyword evidence="3 5" id="KW-0378">Hydrolase</keyword>
<evidence type="ECO:0000256" key="1">
    <source>
        <dbReference type="ARBA" id="ARBA00005142"/>
    </source>
</evidence>
<evidence type="ECO:0000256" key="5">
    <source>
        <dbReference type="RuleBase" id="RU367024"/>
    </source>
</evidence>
<dbReference type="PANTHER" id="PTHR11241">
    <property type="entry name" value="DEOXYURIDINE 5'-TRIPHOSPHATE NUCLEOTIDOHYDROLASE"/>
    <property type="match status" value="1"/>
</dbReference>
<dbReference type="InterPro" id="IPR029054">
    <property type="entry name" value="dUTPase-like"/>
</dbReference>
<protein>
    <recommendedName>
        <fullName evidence="5">Deoxyuridine 5'-triphosphate nucleotidohydrolase</fullName>
        <shortName evidence="5">dUTPase</shortName>
        <ecNumber evidence="5">3.6.1.23</ecNumber>
    </recommendedName>
    <alternativeName>
        <fullName evidence="5">dUTP pyrophosphatase</fullName>
    </alternativeName>
</protein>
<comment type="pathway">
    <text evidence="1 5">Pyrimidine metabolism; dUMP biosynthesis; dUMP from dCTP (dUTP route): step 2/2.</text>
</comment>
<dbReference type="GeneID" id="136087073"/>
<comment type="similarity">
    <text evidence="2 5">Belongs to the dUTPase family.</text>
</comment>
<evidence type="ECO:0000256" key="2">
    <source>
        <dbReference type="ARBA" id="ARBA00006581"/>
    </source>
</evidence>
<dbReference type="InterPro" id="IPR033704">
    <property type="entry name" value="dUTPase_trimeric"/>
</dbReference>
<organism evidence="7 8">
    <name type="scientific">Hydra vulgaris</name>
    <name type="common">Hydra</name>
    <name type="synonym">Hydra attenuata</name>
    <dbReference type="NCBI Taxonomy" id="6087"/>
    <lineage>
        <taxon>Eukaryota</taxon>
        <taxon>Metazoa</taxon>
        <taxon>Cnidaria</taxon>
        <taxon>Hydrozoa</taxon>
        <taxon>Hydroidolina</taxon>
        <taxon>Anthoathecata</taxon>
        <taxon>Aplanulata</taxon>
        <taxon>Hydridae</taxon>
        <taxon>Hydra</taxon>
    </lineage>
</organism>
<comment type="catalytic activity">
    <reaction evidence="5">
        <text>dUTP + H2O = dUMP + diphosphate + H(+)</text>
        <dbReference type="Rhea" id="RHEA:10248"/>
        <dbReference type="ChEBI" id="CHEBI:15377"/>
        <dbReference type="ChEBI" id="CHEBI:15378"/>
        <dbReference type="ChEBI" id="CHEBI:33019"/>
        <dbReference type="ChEBI" id="CHEBI:61555"/>
        <dbReference type="ChEBI" id="CHEBI:246422"/>
        <dbReference type="EC" id="3.6.1.23"/>
    </reaction>
</comment>
<reference evidence="8" key="1">
    <citation type="submission" date="2025-08" db="UniProtKB">
        <authorList>
            <consortium name="RefSeq"/>
        </authorList>
    </citation>
    <scope>IDENTIFICATION</scope>
</reference>
<dbReference type="Proteomes" id="UP001652625">
    <property type="component" value="Chromosome 11"/>
</dbReference>
<dbReference type="SUPFAM" id="SSF51283">
    <property type="entry name" value="dUTPase-like"/>
    <property type="match status" value="1"/>
</dbReference>
<comment type="function">
    <text evidence="5">Involved in nucleotide metabolism via production of dUMP, the immediate precursor of thymidine nucleotides, and decreases the intracellular concentration of dUTP so that uracil cannot be incorporated into DNA.</text>
</comment>
<dbReference type="InterPro" id="IPR008181">
    <property type="entry name" value="dUTPase"/>
</dbReference>
<dbReference type="PANTHER" id="PTHR11241:SF0">
    <property type="entry name" value="DEOXYURIDINE 5'-TRIPHOSPHATE NUCLEOTIDOHYDROLASE"/>
    <property type="match status" value="1"/>
</dbReference>
<dbReference type="InterPro" id="IPR036157">
    <property type="entry name" value="dUTPase-like_sf"/>
</dbReference>
<name>A0ABM4CUM8_HYDVU</name>
<evidence type="ECO:0000259" key="6">
    <source>
        <dbReference type="Pfam" id="PF00692"/>
    </source>
</evidence>
<dbReference type="CDD" id="cd07557">
    <property type="entry name" value="trimeric_dUTPase"/>
    <property type="match status" value="1"/>
</dbReference>
<keyword evidence="5" id="KW-0460">Magnesium</keyword>
<dbReference type="Gene3D" id="2.70.40.10">
    <property type="match status" value="1"/>
</dbReference>
<evidence type="ECO:0000256" key="4">
    <source>
        <dbReference type="ARBA" id="ARBA00023080"/>
    </source>
</evidence>
<proteinExistence type="inferred from homology"/>
<keyword evidence="4 5" id="KW-0546">Nucleotide metabolism</keyword>
<dbReference type="Pfam" id="PF00692">
    <property type="entry name" value="dUTPase"/>
    <property type="match status" value="1"/>
</dbReference>
<keyword evidence="5" id="KW-0479">Metal-binding</keyword>
<gene>
    <name evidence="8" type="primary">LOC136087073</name>
</gene>
<keyword evidence="7" id="KW-1185">Reference proteome</keyword>
<comment type="cofactor">
    <cofactor evidence="5">
        <name>Mg(2+)</name>
        <dbReference type="ChEBI" id="CHEBI:18420"/>
    </cofactor>
</comment>
<dbReference type="EC" id="3.6.1.23" evidence="5"/>